<dbReference type="GO" id="GO:0005634">
    <property type="term" value="C:nucleus"/>
    <property type="evidence" value="ECO:0007669"/>
    <property type="project" value="TreeGrafter"/>
</dbReference>
<keyword evidence="4" id="KW-0238">DNA-binding</keyword>
<evidence type="ECO:0000313" key="3">
    <source>
        <dbReference type="Proteomes" id="UP000515125"/>
    </source>
</evidence>
<dbReference type="PANTHER" id="PTHR13563">
    <property type="entry name" value="TRNA (GUANINE-9-) METHYLTRANSFERASE"/>
    <property type="match status" value="1"/>
</dbReference>
<feature type="compositionally biased region" description="Polar residues" evidence="2">
    <location>
        <begin position="1"/>
        <end position="11"/>
    </location>
</feature>
<feature type="compositionally biased region" description="Pro residues" evidence="2">
    <location>
        <begin position="217"/>
        <end position="260"/>
    </location>
</feature>
<keyword evidence="1" id="KW-0175">Coiled coil</keyword>
<dbReference type="PANTHER" id="PTHR13563:SF13">
    <property type="entry name" value="TRNA METHYLTRANSFERASE 10 HOMOLOG A"/>
    <property type="match status" value="1"/>
</dbReference>
<evidence type="ECO:0000256" key="2">
    <source>
        <dbReference type="SAM" id="MobiDB-lite"/>
    </source>
</evidence>
<dbReference type="GO" id="GO:0002939">
    <property type="term" value="P:tRNA N1-guanine methylation"/>
    <property type="evidence" value="ECO:0007669"/>
    <property type="project" value="TreeGrafter"/>
</dbReference>
<dbReference type="InterPro" id="IPR007356">
    <property type="entry name" value="tRNA_m1G_MeTrfase_euk"/>
</dbReference>
<feature type="compositionally biased region" description="Pro residues" evidence="2">
    <location>
        <begin position="81"/>
        <end position="90"/>
    </location>
</feature>
<dbReference type="CDD" id="cd18089">
    <property type="entry name" value="SPOUT_Trm10-like"/>
    <property type="match status" value="1"/>
</dbReference>
<dbReference type="GO" id="GO:0000049">
    <property type="term" value="F:tRNA binding"/>
    <property type="evidence" value="ECO:0007669"/>
    <property type="project" value="TreeGrafter"/>
</dbReference>
<feature type="coiled-coil region" evidence="1">
    <location>
        <begin position="458"/>
        <end position="489"/>
    </location>
</feature>
<gene>
    <name evidence="4" type="primary">LOC34622707</name>
</gene>
<dbReference type="InterPro" id="IPR038459">
    <property type="entry name" value="MT_TRM10-typ_sf"/>
</dbReference>
<keyword evidence="4" id="KW-0371">Homeobox</keyword>
<dbReference type="GeneID" id="34622707"/>
<feature type="compositionally biased region" description="Low complexity" evidence="2">
    <location>
        <begin position="261"/>
        <end position="275"/>
    </location>
</feature>
<accession>A0A6P6RSY4</accession>
<dbReference type="OrthoDB" id="348721at2759"/>
<organism evidence="3 4">
    <name type="scientific">Cyclospora cayetanensis</name>
    <dbReference type="NCBI Taxonomy" id="88456"/>
    <lineage>
        <taxon>Eukaryota</taxon>
        <taxon>Sar</taxon>
        <taxon>Alveolata</taxon>
        <taxon>Apicomplexa</taxon>
        <taxon>Conoidasida</taxon>
        <taxon>Coccidia</taxon>
        <taxon>Eucoccidiorida</taxon>
        <taxon>Eimeriorina</taxon>
        <taxon>Eimeriidae</taxon>
        <taxon>Cyclospora</taxon>
    </lineage>
</organism>
<feature type="region of interest" description="Disordered" evidence="2">
    <location>
        <begin position="1"/>
        <end position="289"/>
    </location>
</feature>
<feature type="compositionally biased region" description="Pro residues" evidence="2">
    <location>
        <begin position="191"/>
        <end position="209"/>
    </location>
</feature>
<feature type="compositionally biased region" description="Low complexity" evidence="2">
    <location>
        <begin position="91"/>
        <end position="114"/>
    </location>
</feature>
<keyword evidence="3" id="KW-1185">Reference proteome</keyword>
<reference evidence="4" key="1">
    <citation type="submission" date="2025-08" db="UniProtKB">
        <authorList>
            <consortium name="RefSeq"/>
        </authorList>
    </citation>
    <scope>IDENTIFICATION</scope>
</reference>
<proteinExistence type="predicted"/>
<sequence>MLPLSLTSELLSDNPPLDPLFPVGGPSCEDAADEERAEWQQEGAPPLKKMATCQSASAQAEYQKPQEGKGATRTTPHSPSDLPPLLPLPSGPLLHPYALAQQQQQQQQQPQAPQHPGKSKGDTSLPPLLERPRALPVHPTALSGSAETGGPPQAPPSPRSRGRPLPPSIAAQVASKKPSLMGPAPKHFMGPPRPPPPAPPSAPPPPPVMPRAGAPSAPAPPGSLPPLLPTPGGPRMGAPPPPPPPPPEQPAAPKTAPTPAPASAAAAAATAPAATRQQHMADCSERSLHRSDDADALLSPPAAAAATAAAATVVCCVACPAADAGAAAAADSAAAAAASAAAAARHGCGSSSAGGVEWGVHRPQEEFVASAGAAGSAVLGKEEALPSSCQAQQAHEEHPEEDEERPQQQPSQDRLPRSQKKLLSRESYRQKKRQKRPEERRERRRKKKAELFEGLHTSEEKTAAMKAHKDQLQEQRKAHLAHLEECMREGIRVCFNCSFDENMQDKVQIHLASFAEGSRCRVACEQLFSGASWLVHRHEEPYWQCFNPKEIVVLSPDAEEELLDVDSSKTFVIGGLVDRTVTKAVEHGLTCRRLPFKVCADCNPERWALLNRPLSGG</sequence>
<dbReference type="AlphaFoldDB" id="A0A6P6RSY4"/>
<name>A0A6P6RSY4_9EIME</name>
<dbReference type="GO" id="GO:0003677">
    <property type="term" value="F:DNA binding"/>
    <property type="evidence" value="ECO:0007669"/>
    <property type="project" value="UniProtKB-KW"/>
</dbReference>
<protein>
    <submittedName>
        <fullName evidence="4">Homeobox protein engrailed-1</fullName>
    </submittedName>
</protein>
<feature type="region of interest" description="Disordered" evidence="2">
    <location>
        <begin position="379"/>
        <end position="451"/>
    </location>
</feature>
<dbReference type="RefSeq" id="XP_026190923.1">
    <property type="nucleotide sequence ID" value="XM_026335138.1"/>
</dbReference>
<dbReference type="Proteomes" id="UP000515125">
    <property type="component" value="Unplaced"/>
</dbReference>
<evidence type="ECO:0000313" key="4">
    <source>
        <dbReference type="RefSeq" id="XP_026190923.1"/>
    </source>
</evidence>
<dbReference type="Gene3D" id="3.40.1280.30">
    <property type="match status" value="1"/>
</dbReference>
<evidence type="ECO:0000256" key="1">
    <source>
        <dbReference type="SAM" id="Coils"/>
    </source>
</evidence>